<accession>A0A0A9C636</accession>
<name>A0A0A9C636_ARUDO</name>
<reference evidence="1" key="2">
    <citation type="journal article" date="2015" name="Data Brief">
        <title>Shoot transcriptome of the giant reed, Arundo donax.</title>
        <authorList>
            <person name="Barrero R.A."/>
            <person name="Guerrero F.D."/>
            <person name="Moolhuijzen P."/>
            <person name="Goolsby J.A."/>
            <person name="Tidwell J."/>
            <person name="Bellgard S.E."/>
            <person name="Bellgard M.I."/>
        </authorList>
    </citation>
    <scope>NUCLEOTIDE SEQUENCE</scope>
    <source>
        <tissue evidence="1">Shoot tissue taken approximately 20 cm above the soil surface</tissue>
    </source>
</reference>
<dbReference type="EMBL" id="GBRH01226874">
    <property type="protein sequence ID" value="JAD71021.1"/>
    <property type="molecule type" value="Transcribed_RNA"/>
</dbReference>
<evidence type="ECO:0000313" key="1">
    <source>
        <dbReference type="EMBL" id="JAD71021.1"/>
    </source>
</evidence>
<protein>
    <submittedName>
        <fullName evidence="1">Uncharacterized protein</fullName>
    </submittedName>
</protein>
<reference evidence="1" key="1">
    <citation type="submission" date="2014-09" db="EMBL/GenBank/DDBJ databases">
        <authorList>
            <person name="Magalhaes I.L.F."/>
            <person name="Oliveira U."/>
            <person name="Santos F.R."/>
            <person name="Vidigal T.H.D.A."/>
            <person name="Brescovit A.D."/>
            <person name="Santos A.J."/>
        </authorList>
    </citation>
    <scope>NUCLEOTIDE SEQUENCE</scope>
    <source>
        <tissue evidence="1">Shoot tissue taken approximately 20 cm above the soil surface</tissue>
    </source>
</reference>
<sequence>MTRELSPRRTIPLVALLTLSHHASNE</sequence>
<organism evidence="1">
    <name type="scientific">Arundo donax</name>
    <name type="common">Giant reed</name>
    <name type="synonym">Donax arundinaceus</name>
    <dbReference type="NCBI Taxonomy" id="35708"/>
    <lineage>
        <taxon>Eukaryota</taxon>
        <taxon>Viridiplantae</taxon>
        <taxon>Streptophyta</taxon>
        <taxon>Embryophyta</taxon>
        <taxon>Tracheophyta</taxon>
        <taxon>Spermatophyta</taxon>
        <taxon>Magnoliopsida</taxon>
        <taxon>Liliopsida</taxon>
        <taxon>Poales</taxon>
        <taxon>Poaceae</taxon>
        <taxon>PACMAD clade</taxon>
        <taxon>Arundinoideae</taxon>
        <taxon>Arundineae</taxon>
        <taxon>Arundo</taxon>
    </lineage>
</organism>
<dbReference type="AlphaFoldDB" id="A0A0A9C636"/>
<proteinExistence type="predicted"/>